<evidence type="ECO:0000313" key="6">
    <source>
        <dbReference type="Proteomes" id="UP000094385"/>
    </source>
</evidence>
<sequence length="77" mass="8849">MSRASKVTLALTSLSAVGIIYGVHFIQEAEQQSMYQGVVKDNERQRIKQERAEELRIQQALQKEYEMIQPVADRPKS</sequence>
<comment type="subcellular location">
    <subcellularLocation>
        <location evidence="1">Mitochondrion</location>
    </subcellularLocation>
</comment>
<dbReference type="OrthoDB" id="76305at2759"/>
<comment type="similarity">
    <text evidence="2">Belongs to the PET117 family.</text>
</comment>
<dbReference type="GO" id="GO:0005739">
    <property type="term" value="C:mitochondrion"/>
    <property type="evidence" value="ECO:0007669"/>
    <property type="project" value="UniProtKB-SubCell"/>
</dbReference>
<accession>A0A1E3QGC4</accession>
<organism evidence="5 6">
    <name type="scientific">Lipomyces starkeyi NRRL Y-11557</name>
    <dbReference type="NCBI Taxonomy" id="675824"/>
    <lineage>
        <taxon>Eukaryota</taxon>
        <taxon>Fungi</taxon>
        <taxon>Dikarya</taxon>
        <taxon>Ascomycota</taxon>
        <taxon>Saccharomycotina</taxon>
        <taxon>Lipomycetes</taxon>
        <taxon>Lipomycetales</taxon>
        <taxon>Lipomycetaceae</taxon>
        <taxon>Lipomyces</taxon>
    </lineage>
</organism>
<dbReference type="GO" id="GO:0033617">
    <property type="term" value="P:mitochondrial respiratory chain complex IV assembly"/>
    <property type="evidence" value="ECO:0007669"/>
    <property type="project" value="TreeGrafter"/>
</dbReference>
<reference evidence="5 6" key="1">
    <citation type="journal article" date="2016" name="Proc. Natl. Acad. Sci. U.S.A.">
        <title>Comparative genomics of biotechnologically important yeasts.</title>
        <authorList>
            <person name="Riley R."/>
            <person name="Haridas S."/>
            <person name="Wolfe K.H."/>
            <person name="Lopes M.R."/>
            <person name="Hittinger C.T."/>
            <person name="Goeker M."/>
            <person name="Salamov A.A."/>
            <person name="Wisecaver J.H."/>
            <person name="Long T.M."/>
            <person name="Calvey C.H."/>
            <person name="Aerts A.L."/>
            <person name="Barry K.W."/>
            <person name="Choi C."/>
            <person name="Clum A."/>
            <person name="Coughlan A.Y."/>
            <person name="Deshpande S."/>
            <person name="Douglass A.P."/>
            <person name="Hanson S.J."/>
            <person name="Klenk H.-P."/>
            <person name="LaButti K.M."/>
            <person name="Lapidus A."/>
            <person name="Lindquist E.A."/>
            <person name="Lipzen A.M."/>
            <person name="Meier-Kolthoff J.P."/>
            <person name="Ohm R.A."/>
            <person name="Otillar R.P."/>
            <person name="Pangilinan J.L."/>
            <person name="Peng Y."/>
            <person name="Rokas A."/>
            <person name="Rosa C.A."/>
            <person name="Scheuner C."/>
            <person name="Sibirny A.A."/>
            <person name="Slot J.C."/>
            <person name="Stielow J.B."/>
            <person name="Sun H."/>
            <person name="Kurtzman C.P."/>
            <person name="Blackwell M."/>
            <person name="Grigoriev I.V."/>
            <person name="Jeffries T.W."/>
        </authorList>
    </citation>
    <scope>NUCLEOTIDE SEQUENCE [LARGE SCALE GENOMIC DNA]</scope>
    <source>
        <strain evidence="5 6">NRRL Y-11557</strain>
    </source>
</reference>
<evidence type="ECO:0000256" key="4">
    <source>
        <dbReference type="ARBA" id="ARBA00023128"/>
    </source>
</evidence>
<keyword evidence="6" id="KW-1185">Reference proteome</keyword>
<dbReference type="STRING" id="675824.A0A1E3QGC4"/>
<gene>
    <name evidence="5" type="ORF">LIPSTDRAFT_666</name>
</gene>
<dbReference type="PANTHER" id="PTHR28163">
    <property type="entry name" value="PROTEIN PET117 HOMOLOG, MITOCHONDRIAL"/>
    <property type="match status" value="1"/>
</dbReference>
<name>A0A1E3QGC4_LIPST</name>
<protein>
    <submittedName>
        <fullName evidence="5">Uncharacterized protein</fullName>
    </submittedName>
</protein>
<dbReference type="PANTHER" id="PTHR28163:SF1">
    <property type="entry name" value="PROTEIN PET117 HOMOLOG, MITOCHONDRIAL"/>
    <property type="match status" value="1"/>
</dbReference>
<keyword evidence="4" id="KW-0496">Mitochondrion</keyword>
<keyword evidence="3" id="KW-0809">Transit peptide</keyword>
<dbReference type="EMBL" id="KV454289">
    <property type="protein sequence ID" value="ODQ76763.1"/>
    <property type="molecule type" value="Genomic_DNA"/>
</dbReference>
<dbReference type="Pfam" id="PF15786">
    <property type="entry name" value="PET117"/>
    <property type="match status" value="1"/>
</dbReference>
<dbReference type="AlphaFoldDB" id="A0A1E3QGC4"/>
<dbReference type="InterPro" id="IPR031568">
    <property type="entry name" value="Pet117"/>
</dbReference>
<evidence type="ECO:0000256" key="2">
    <source>
        <dbReference type="ARBA" id="ARBA00008197"/>
    </source>
</evidence>
<dbReference type="Proteomes" id="UP000094385">
    <property type="component" value="Unassembled WGS sequence"/>
</dbReference>
<evidence type="ECO:0000256" key="3">
    <source>
        <dbReference type="ARBA" id="ARBA00022946"/>
    </source>
</evidence>
<evidence type="ECO:0000313" key="5">
    <source>
        <dbReference type="EMBL" id="ODQ76763.1"/>
    </source>
</evidence>
<evidence type="ECO:0000256" key="1">
    <source>
        <dbReference type="ARBA" id="ARBA00004173"/>
    </source>
</evidence>
<proteinExistence type="inferred from homology"/>